<proteinExistence type="predicted"/>
<evidence type="ECO:0000313" key="2">
    <source>
        <dbReference type="Proteomes" id="UP001139207"/>
    </source>
</evidence>
<keyword evidence="2" id="KW-1185">Reference proteome</keyword>
<dbReference type="Proteomes" id="UP001139207">
    <property type="component" value="Unassembled WGS sequence"/>
</dbReference>
<protein>
    <submittedName>
        <fullName evidence="1">Uncharacterized protein</fullName>
    </submittedName>
</protein>
<accession>A0A9X1WK14</accession>
<dbReference type="RefSeq" id="WP_244803542.1">
    <property type="nucleotide sequence ID" value="NZ_JALIEA010000011.1"/>
</dbReference>
<organism evidence="1 2">
    <name type="scientific">Corynebacterium kalidii</name>
    <dbReference type="NCBI Taxonomy" id="2931982"/>
    <lineage>
        <taxon>Bacteria</taxon>
        <taxon>Bacillati</taxon>
        <taxon>Actinomycetota</taxon>
        <taxon>Actinomycetes</taxon>
        <taxon>Mycobacteriales</taxon>
        <taxon>Corynebacteriaceae</taxon>
        <taxon>Corynebacterium</taxon>
    </lineage>
</organism>
<dbReference type="AlphaFoldDB" id="A0A9X1WK14"/>
<name>A0A9X1WK14_9CORY</name>
<sequence length="94" mass="10822">MNARLMYQRIADESDPPVVFGRLPVDGYEPHVLLDDLVTAESWLTRDVKEWFLGMWIDEGFDMDDPYDVDALENVRKFAAMDPVVDLETLTDQG</sequence>
<reference evidence="1" key="1">
    <citation type="submission" date="2022-04" db="EMBL/GenBank/DDBJ databases">
        <title>Corynebacterium kalidii LD5P10.</title>
        <authorList>
            <person name="Sun J.Q."/>
        </authorList>
    </citation>
    <scope>NUCLEOTIDE SEQUENCE</scope>
    <source>
        <strain evidence="1">LD5P10</strain>
    </source>
</reference>
<dbReference type="EMBL" id="JALIEA010000011">
    <property type="protein sequence ID" value="MCJ7857792.1"/>
    <property type="molecule type" value="Genomic_DNA"/>
</dbReference>
<comment type="caution">
    <text evidence="1">The sequence shown here is derived from an EMBL/GenBank/DDBJ whole genome shotgun (WGS) entry which is preliminary data.</text>
</comment>
<evidence type="ECO:0000313" key="1">
    <source>
        <dbReference type="EMBL" id="MCJ7857792.1"/>
    </source>
</evidence>
<gene>
    <name evidence="1" type="ORF">MUN33_03555</name>
</gene>